<keyword evidence="3" id="KW-1185">Reference proteome</keyword>
<protein>
    <submittedName>
        <fullName evidence="2">Uncharacterized protein</fullName>
    </submittedName>
</protein>
<organism evidence="2 3">
    <name type="scientific">Caerostris darwini</name>
    <dbReference type="NCBI Taxonomy" id="1538125"/>
    <lineage>
        <taxon>Eukaryota</taxon>
        <taxon>Metazoa</taxon>
        <taxon>Ecdysozoa</taxon>
        <taxon>Arthropoda</taxon>
        <taxon>Chelicerata</taxon>
        <taxon>Arachnida</taxon>
        <taxon>Araneae</taxon>
        <taxon>Araneomorphae</taxon>
        <taxon>Entelegynae</taxon>
        <taxon>Araneoidea</taxon>
        <taxon>Araneidae</taxon>
        <taxon>Caerostris</taxon>
    </lineage>
</organism>
<accession>A0AAV4PM43</accession>
<comment type="caution">
    <text evidence="2">The sequence shown here is derived from an EMBL/GenBank/DDBJ whole genome shotgun (WGS) entry which is preliminary data.</text>
</comment>
<feature type="region of interest" description="Disordered" evidence="1">
    <location>
        <begin position="104"/>
        <end position="173"/>
    </location>
</feature>
<name>A0AAV4PM43_9ARAC</name>
<dbReference type="Proteomes" id="UP001054837">
    <property type="component" value="Unassembled WGS sequence"/>
</dbReference>
<evidence type="ECO:0000313" key="2">
    <source>
        <dbReference type="EMBL" id="GIX97025.1"/>
    </source>
</evidence>
<reference evidence="2 3" key="1">
    <citation type="submission" date="2021-06" db="EMBL/GenBank/DDBJ databases">
        <title>Caerostris darwini draft genome.</title>
        <authorList>
            <person name="Kono N."/>
            <person name="Arakawa K."/>
        </authorList>
    </citation>
    <scope>NUCLEOTIDE SEQUENCE [LARGE SCALE GENOMIC DNA]</scope>
</reference>
<dbReference type="AlphaFoldDB" id="A0AAV4PM43"/>
<gene>
    <name evidence="2" type="ORF">CDAR_94981</name>
</gene>
<dbReference type="EMBL" id="BPLQ01003002">
    <property type="protein sequence ID" value="GIX97025.1"/>
    <property type="molecule type" value="Genomic_DNA"/>
</dbReference>
<proteinExistence type="predicted"/>
<evidence type="ECO:0000313" key="3">
    <source>
        <dbReference type="Proteomes" id="UP001054837"/>
    </source>
</evidence>
<sequence>MESIWRHVEVLTSLSRIIQRLVEVSCGIMSIWHHIEDLASRQWSHVNLASYRSLGIASVDSSIEMTDDLVQCRSDRDSAFAVSTVLVRPASLCFSRAALHGIHPPRREKDASSSIHHPRREKVSQRVGPPPRGAARLVAEGGKGRQLSRSLRRLRAPGPLSNPGSADGVTNWF</sequence>
<evidence type="ECO:0000256" key="1">
    <source>
        <dbReference type="SAM" id="MobiDB-lite"/>
    </source>
</evidence>